<feature type="compositionally biased region" description="Basic and acidic residues" evidence="1">
    <location>
        <begin position="45"/>
        <end position="54"/>
    </location>
</feature>
<dbReference type="EMBL" id="VDFV01000034">
    <property type="protein sequence ID" value="TNC66271.1"/>
    <property type="molecule type" value="Genomic_DNA"/>
</dbReference>
<comment type="caution">
    <text evidence="3">The sequence shown here is derived from an EMBL/GenBank/DDBJ whole genome shotgun (WGS) entry which is preliminary data.</text>
</comment>
<keyword evidence="2" id="KW-0732">Signal</keyword>
<feature type="signal peptide" evidence="2">
    <location>
        <begin position="1"/>
        <end position="27"/>
    </location>
</feature>
<feature type="chain" id="PRO_5022928686" description="DUF1311 domain-containing protein" evidence="2">
    <location>
        <begin position="28"/>
        <end position="153"/>
    </location>
</feature>
<name>A0A5C4N8K7_9RHOB</name>
<protein>
    <recommendedName>
        <fullName evidence="5">DUF1311 domain-containing protein</fullName>
    </recommendedName>
</protein>
<gene>
    <name evidence="3" type="ORF">FHG71_16785</name>
</gene>
<organism evidence="3 4">
    <name type="scientific">Rubellimicrobium roseum</name>
    <dbReference type="NCBI Taxonomy" id="687525"/>
    <lineage>
        <taxon>Bacteria</taxon>
        <taxon>Pseudomonadati</taxon>
        <taxon>Pseudomonadota</taxon>
        <taxon>Alphaproteobacteria</taxon>
        <taxon>Rhodobacterales</taxon>
        <taxon>Roseobacteraceae</taxon>
        <taxon>Rubellimicrobium</taxon>
    </lineage>
</organism>
<dbReference type="RefSeq" id="WP_139082858.1">
    <property type="nucleotide sequence ID" value="NZ_VDFV01000034.1"/>
</dbReference>
<evidence type="ECO:0008006" key="5">
    <source>
        <dbReference type="Google" id="ProtNLM"/>
    </source>
</evidence>
<evidence type="ECO:0000256" key="2">
    <source>
        <dbReference type="SAM" id="SignalP"/>
    </source>
</evidence>
<evidence type="ECO:0000256" key="1">
    <source>
        <dbReference type="SAM" id="MobiDB-lite"/>
    </source>
</evidence>
<keyword evidence="4" id="KW-1185">Reference proteome</keyword>
<reference evidence="3 4" key="1">
    <citation type="submission" date="2019-06" db="EMBL/GenBank/DDBJ databases">
        <authorList>
            <person name="Jiang L."/>
        </authorList>
    </citation>
    <scope>NUCLEOTIDE SEQUENCE [LARGE SCALE GENOMIC DNA]</scope>
    <source>
        <strain evidence="3 4">YIM 48858</strain>
    </source>
</reference>
<evidence type="ECO:0000313" key="3">
    <source>
        <dbReference type="EMBL" id="TNC66271.1"/>
    </source>
</evidence>
<dbReference type="AlphaFoldDB" id="A0A5C4N8K7"/>
<evidence type="ECO:0000313" key="4">
    <source>
        <dbReference type="Proteomes" id="UP000305709"/>
    </source>
</evidence>
<proteinExistence type="predicted"/>
<dbReference type="Proteomes" id="UP000305709">
    <property type="component" value="Unassembled WGS sequence"/>
</dbReference>
<dbReference type="OrthoDB" id="7854171at2"/>
<feature type="region of interest" description="Disordered" evidence="1">
    <location>
        <begin position="31"/>
        <end position="54"/>
    </location>
</feature>
<accession>A0A5C4N8K7</accession>
<sequence>MEDIMGCMRIGLALAVVMSGPGMSALAQESTTNEFNDLTPPDMSASRDDREYRVCPDREPRPEWVGNLGVRESYRGVLLMRIYEARSYEAIVATGDCSCANRAPSWDAAEAEYQENYAQLDPQAQQRATSEFRRLKNDFQRDARSICEAQGNW</sequence>